<reference evidence="1 2" key="1">
    <citation type="journal article" date="2021" name="Elife">
        <title>Chloroplast acquisition without the gene transfer in kleptoplastic sea slugs, Plakobranchus ocellatus.</title>
        <authorList>
            <person name="Maeda T."/>
            <person name="Takahashi S."/>
            <person name="Yoshida T."/>
            <person name="Shimamura S."/>
            <person name="Takaki Y."/>
            <person name="Nagai Y."/>
            <person name="Toyoda A."/>
            <person name="Suzuki Y."/>
            <person name="Arimoto A."/>
            <person name="Ishii H."/>
            <person name="Satoh N."/>
            <person name="Nishiyama T."/>
            <person name="Hasebe M."/>
            <person name="Maruyama T."/>
            <person name="Minagawa J."/>
            <person name="Obokata J."/>
            <person name="Shigenobu S."/>
        </authorList>
    </citation>
    <scope>NUCLEOTIDE SEQUENCE [LARGE SCALE GENOMIC DNA]</scope>
</reference>
<evidence type="ECO:0000313" key="1">
    <source>
        <dbReference type="EMBL" id="GFO36588.1"/>
    </source>
</evidence>
<dbReference type="SUPFAM" id="SSF51156">
    <property type="entry name" value="Insect cysteine-rich antifreeze protein"/>
    <property type="match status" value="1"/>
</dbReference>
<dbReference type="Gene3D" id="2.160.20.50">
    <property type="entry name" value="Insect antifreeze protein"/>
    <property type="match status" value="1"/>
</dbReference>
<dbReference type="EMBL" id="BLXT01007099">
    <property type="protein sequence ID" value="GFO36588.1"/>
    <property type="molecule type" value="Genomic_DNA"/>
</dbReference>
<name>A0AAV4CXF6_9GAST</name>
<dbReference type="AlphaFoldDB" id="A0AAV4CXF6"/>
<feature type="non-terminal residue" evidence="1">
    <location>
        <position position="1"/>
    </location>
</feature>
<comment type="caution">
    <text evidence="1">The sequence shown here is derived from an EMBL/GenBank/DDBJ whole genome shotgun (WGS) entry which is preliminary data.</text>
</comment>
<evidence type="ECO:0000313" key="2">
    <source>
        <dbReference type="Proteomes" id="UP000735302"/>
    </source>
</evidence>
<dbReference type="Proteomes" id="UP000735302">
    <property type="component" value="Unassembled WGS sequence"/>
</dbReference>
<organism evidence="1 2">
    <name type="scientific">Plakobranchus ocellatus</name>
    <dbReference type="NCBI Taxonomy" id="259542"/>
    <lineage>
        <taxon>Eukaryota</taxon>
        <taxon>Metazoa</taxon>
        <taxon>Spiralia</taxon>
        <taxon>Lophotrochozoa</taxon>
        <taxon>Mollusca</taxon>
        <taxon>Gastropoda</taxon>
        <taxon>Heterobranchia</taxon>
        <taxon>Euthyneura</taxon>
        <taxon>Panpulmonata</taxon>
        <taxon>Sacoglossa</taxon>
        <taxon>Placobranchoidea</taxon>
        <taxon>Plakobranchidae</taxon>
        <taxon>Plakobranchus</taxon>
    </lineage>
</organism>
<sequence length="115" mass="12292">FAHVSSATNVFQLGHFISDQCIPVSPCLISDECIPVSPCFNSDQCIPVSPCFISDQCIPVSPCFISDQCILQTPGGKSNLSGTVMGLTSGPHGLSIYEFGDYSTVAIRVMQWMGI</sequence>
<gene>
    <name evidence="1" type="ORF">PoB_006309300</name>
</gene>
<keyword evidence="2" id="KW-1185">Reference proteome</keyword>
<dbReference type="InterPro" id="IPR036423">
    <property type="entry name" value="SOD-like_Cu/Zn_dom_sf"/>
</dbReference>
<dbReference type="SUPFAM" id="SSF49329">
    <property type="entry name" value="Cu,Zn superoxide dismutase-like"/>
    <property type="match status" value="1"/>
</dbReference>
<dbReference type="InterPro" id="IPR016133">
    <property type="entry name" value="Insect_cyst_antifreeze_prot"/>
</dbReference>
<dbReference type="GO" id="GO:0006801">
    <property type="term" value="P:superoxide metabolic process"/>
    <property type="evidence" value="ECO:0007669"/>
    <property type="project" value="InterPro"/>
</dbReference>
<accession>A0AAV4CXF6</accession>
<dbReference type="GO" id="GO:0046872">
    <property type="term" value="F:metal ion binding"/>
    <property type="evidence" value="ECO:0007669"/>
    <property type="project" value="InterPro"/>
</dbReference>
<proteinExistence type="predicted"/>
<protein>
    <submittedName>
        <fullName evidence="1">Uncharacterized protein</fullName>
    </submittedName>
</protein>